<sequence length="66" mass="7031">MVELIINGSRQELEAATLADVVERLGLTGRPIVAEVDGEVRTSEQWASTPVTPGMKIELVHFVGGG</sequence>
<accession>A0A4Y6UVL9</accession>
<dbReference type="CDD" id="cd00565">
    <property type="entry name" value="Ubl_ThiS"/>
    <property type="match status" value="1"/>
</dbReference>
<dbReference type="OrthoDB" id="9798559at2"/>
<dbReference type="NCBIfam" id="TIGR01683">
    <property type="entry name" value="thiS"/>
    <property type="match status" value="1"/>
</dbReference>
<keyword evidence="2" id="KW-1185">Reference proteome</keyword>
<dbReference type="InterPro" id="IPR003749">
    <property type="entry name" value="ThiS/MoaD-like"/>
</dbReference>
<dbReference type="InterPro" id="IPR016155">
    <property type="entry name" value="Mopterin_synth/thiamin_S_b"/>
</dbReference>
<dbReference type="InterPro" id="IPR010035">
    <property type="entry name" value="Thi_S"/>
</dbReference>
<gene>
    <name evidence="1" type="primary">thiS</name>
    <name evidence="1" type="ORF">FFV09_10105</name>
</gene>
<dbReference type="KEGG" id="saca:FFV09_10105"/>
<dbReference type="Gene3D" id="3.10.20.30">
    <property type="match status" value="1"/>
</dbReference>
<dbReference type="AlphaFoldDB" id="A0A4Y6UVL9"/>
<protein>
    <submittedName>
        <fullName evidence="1">Sulfur carrier protein ThiS</fullName>
    </submittedName>
</protein>
<evidence type="ECO:0000313" key="2">
    <source>
        <dbReference type="Proteomes" id="UP000316968"/>
    </source>
</evidence>
<reference evidence="1 2" key="1">
    <citation type="submission" date="2019-06" db="EMBL/GenBank/DDBJ databases">
        <title>Saccharibacillus brassicae sp. nov., an endophytic bacterium isolated from Chinese cabbage seeds (Brassica pekinensis).</title>
        <authorList>
            <person name="Jiang L."/>
            <person name="Lee J."/>
            <person name="Kim S.W."/>
        </authorList>
    </citation>
    <scope>NUCLEOTIDE SEQUENCE [LARGE SCALE GENOMIC DNA]</scope>
    <source>
        <strain evidence="2">KCTC 43072 / ATSA2</strain>
    </source>
</reference>
<evidence type="ECO:0000313" key="1">
    <source>
        <dbReference type="EMBL" id="QDH21174.1"/>
    </source>
</evidence>
<organism evidence="1 2">
    <name type="scientific">Saccharibacillus brassicae</name>
    <dbReference type="NCBI Taxonomy" id="2583377"/>
    <lineage>
        <taxon>Bacteria</taxon>
        <taxon>Bacillati</taxon>
        <taxon>Bacillota</taxon>
        <taxon>Bacilli</taxon>
        <taxon>Bacillales</taxon>
        <taxon>Paenibacillaceae</taxon>
        <taxon>Saccharibacillus</taxon>
    </lineage>
</organism>
<dbReference type="EMBL" id="CP041217">
    <property type="protein sequence ID" value="QDH21174.1"/>
    <property type="molecule type" value="Genomic_DNA"/>
</dbReference>
<dbReference type="SUPFAM" id="SSF54285">
    <property type="entry name" value="MoaD/ThiS"/>
    <property type="match status" value="1"/>
</dbReference>
<dbReference type="Proteomes" id="UP000316968">
    <property type="component" value="Chromosome"/>
</dbReference>
<dbReference type="RefSeq" id="WP_141447721.1">
    <property type="nucleotide sequence ID" value="NZ_CBCSAZ010000002.1"/>
</dbReference>
<dbReference type="Pfam" id="PF02597">
    <property type="entry name" value="ThiS"/>
    <property type="match status" value="1"/>
</dbReference>
<dbReference type="InterPro" id="IPR012675">
    <property type="entry name" value="Beta-grasp_dom_sf"/>
</dbReference>
<proteinExistence type="predicted"/>
<name>A0A4Y6UVL9_SACBS</name>